<dbReference type="NCBIfam" id="NF006828">
    <property type="entry name" value="PRK09350.1"/>
    <property type="match status" value="1"/>
</dbReference>
<dbReference type="GO" id="GO:0005524">
    <property type="term" value="F:ATP binding"/>
    <property type="evidence" value="ECO:0007669"/>
    <property type="project" value="UniProtKB-KW"/>
</dbReference>
<dbReference type="OrthoDB" id="9802326at2"/>
<dbReference type="Pfam" id="PF00152">
    <property type="entry name" value="tRNA-synt_2"/>
    <property type="match status" value="1"/>
</dbReference>
<comment type="catalytic activity">
    <reaction evidence="5">
        <text>D-beta-lysine + L-lysyl-[protein] + ATP = N(6)-((3R)-3,6-diaminohexanoyl)-L-lysyl-[protein] + AMP + diphosphate + H(+)</text>
        <dbReference type="Rhea" id="RHEA:83435"/>
        <dbReference type="Rhea" id="RHEA-COMP:9752"/>
        <dbReference type="Rhea" id="RHEA-COMP:20131"/>
        <dbReference type="ChEBI" id="CHEBI:15378"/>
        <dbReference type="ChEBI" id="CHEBI:29969"/>
        <dbReference type="ChEBI" id="CHEBI:30616"/>
        <dbReference type="ChEBI" id="CHEBI:33019"/>
        <dbReference type="ChEBI" id="CHEBI:84138"/>
        <dbReference type="ChEBI" id="CHEBI:156053"/>
        <dbReference type="ChEBI" id="CHEBI:456215"/>
    </reaction>
    <physiologicalReaction direction="left-to-right" evidence="5">
        <dbReference type="Rhea" id="RHEA:83436"/>
    </physiologicalReaction>
</comment>
<keyword evidence="7" id="KW-0030">Aminoacyl-tRNA synthetase</keyword>
<evidence type="ECO:0000313" key="7">
    <source>
        <dbReference type="EMBL" id="SHH96790.1"/>
    </source>
</evidence>
<dbReference type="PROSITE" id="PS50862">
    <property type="entry name" value="AA_TRNA_LIGASE_II"/>
    <property type="match status" value="1"/>
</dbReference>
<dbReference type="PANTHER" id="PTHR42918:SF6">
    <property type="entry name" value="ELONGATION FACTOR P--(R)-BETA-LYSINE LIGASE"/>
    <property type="match status" value="1"/>
</dbReference>
<dbReference type="GO" id="GO:0000049">
    <property type="term" value="F:tRNA binding"/>
    <property type="evidence" value="ECO:0007669"/>
    <property type="project" value="TreeGrafter"/>
</dbReference>
<dbReference type="PANTHER" id="PTHR42918">
    <property type="entry name" value="LYSYL-TRNA SYNTHETASE"/>
    <property type="match status" value="1"/>
</dbReference>
<name>A0A1M5XAD6_9GAMM</name>
<organism evidence="7 8">
    <name type="scientific">Ferrimonas marina</name>
    <dbReference type="NCBI Taxonomy" id="299255"/>
    <lineage>
        <taxon>Bacteria</taxon>
        <taxon>Pseudomonadati</taxon>
        <taxon>Pseudomonadota</taxon>
        <taxon>Gammaproteobacteria</taxon>
        <taxon>Alteromonadales</taxon>
        <taxon>Ferrimonadaceae</taxon>
        <taxon>Ferrimonas</taxon>
    </lineage>
</organism>
<evidence type="ECO:0000313" key="8">
    <source>
        <dbReference type="Proteomes" id="UP000184268"/>
    </source>
</evidence>
<dbReference type="SUPFAM" id="SSF55681">
    <property type="entry name" value="Class II aaRS and biotin synthetases"/>
    <property type="match status" value="1"/>
</dbReference>
<dbReference type="Proteomes" id="UP000184268">
    <property type="component" value="Unassembled WGS sequence"/>
</dbReference>
<dbReference type="InterPro" id="IPR045864">
    <property type="entry name" value="aa-tRNA-synth_II/BPL/LPL"/>
</dbReference>
<dbReference type="EMBL" id="FQXG01000005">
    <property type="protein sequence ID" value="SHH96790.1"/>
    <property type="molecule type" value="Genomic_DNA"/>
</dbReference>
<evidence type="ECO:0000259" key="6">
    <source>
        <dbReference type="PROSITE" id="PS50862"/>
    </source>
</evidence>
<dbReference type="NCBIfam" id="TIGR00462">
    <property type="entry name" value="genX"/>
    <property type="match status" value="1"/>
</dbReference>
<evidence type="ECO:0000256" key="2">
    <source>
        <dbReference type="ARBA" id="ARBA00022598"/>
    </source>
</evidence>
<dbReference type="GO" id="GO:0004824">
    <property type="term" value="F:lysine-tRNA ligase activity"/>
    <property type="evidence" value="ECO:0007669"/>
    <property type="project" value="InterPro"/>
</dbReference>
<evidence type="ECO:0000256" key="5">
    <source>
        <dbReference type="ARBA" id="ARBA00052794"/>
    </source>
</evidence>
<keyword evidence="3" id="KW-0547">Nucleotide-binding</keyword>
<dbReference type="InterPro" id="IPR004364">
    <property type="entry name" value="Aa-tRNA-synt_II"/>
</dbReference>
<dbReference type="GO" id="GO:0006430">
    <property type="term" value="P:lysyl-tRNA aminoacylation"/>
    <property type="evidence" value="ECO:0007669"/>
    <property type="project" value="InterPro"/>
</dbReference>
<evidence type="ECO:0000256" key="4">
    <source>
        <dbReference type="ARBA" id="ARBA00022840"/>
    </source>
</evidence>
<evidence type="ECO:0000256" key="3">
    <source>
        <dbReference type="ARBA" id="ARBA00022741"/>
    </source>
</evidence>
<feature type="domain" description="Aminoacyl-transfer RNA synthetases class-II family profile" evidence="6">
    <location>
        <begin position="14"/>
        <end position="319"/>
    </location>
</feature>
<keyword evidence="8" id="KW-1185">Reference proteome</keyword>
<keyword evidence="4" id="KW-0067">ATP-binding</keyword>
<dbReference type="AlphaFoldDB" id="A0A1M5XAD6"/>
<dbReference type="GO" id="GO:0005829">
    <property type="term" value="C:cytosol"/>
    <property type="evidence" value="ECO:0007669"/>
    <property type="project" value="TreeGrafter"/>
</dbReference>
<dbReference type="InterPro" id="IPR004525">
    <property type="entry name" value="EpmA"/>
</dbReference>
<sequence>MTTEWHPTTSREQLRQRAAVIAKIRAFFAQRDVLEVDTPALSQAAVTDVHLVSFETRFVGPGAADGLPLYLMTSPEFHMKRLLCAGSGCIYQLGKSFRNEESGRHHNPEFTMLEWYRVGFDHHDLMAEMAELLQATLGCGEPEKVSYAEVFERVLGLDPLEASVEQLQAKCREHNLQDVGDQETTEAPLQQLLFSMVLEPQIGQQVPCMVHGFPANQAALARISAEDPRTADRFEVYFRGIELANGFYELADGDEQLARFEADNLQRAQMGLPQRPIDQHLIAALRHGLPDCAGVALGVDRLIMLVQGLNHIENVIAFPVSRA</sequence>
<evidence type="ECO:0000256" key="1">
    <source>
        <dbReference type="ARBA" id="ARBA00011738"/>
    </source>
</evidence>
<gene>
    <name evidence="7" type="ORF">SAMN02745129_3382</name>
</gene>
<reference evidence="8" key="1">
    <citation type="submission" date="2016-11" db="EMBL/GenBank/DDBJ databases">
        <authorList>
            <person name="Varghese N."/>
            <person name="Submissions S."/>
        </authorList>
    </citation>
    <scope>NUCLEOTIDE SEQUENCE [LARGE SCALE GENOMIC DNA]</scope>
    <source>
        <strain evidence="8">DSM 16917</strain>
    </source>
</reference>
<dbReference type="Gene3D" id="3.30.930.10">
    <property type="entry name" value="Bira Bifunctional Protein, Domain 2"/>
    <property type="match status" value="1"/>
</dbReference>
<dbReference type="InterPro" id="IPR006195">
    <property type="entry name" value="aa-tRNA-synth_II"/>
</dbReference>
<comment type="subunit">
    <text evidence="1">Homodimer.</text>
</comment>
<accession>A0A1M5XAD6</accession>
<keyword evidence="2" id="KW-0436">Ligase</keyword>
<proteinExistence type="predicted"/>
<dbReference type="STRING" id="299255.SAMN02745129_3382"/>
<protein>
    <submittedName>
        <fullName evidence="7">Lysyl-tRNA synthetase, class 2</fullName>
    </submittedName>
</protein>
<dbReference type="FunFam" id="3.30.930.10:FF:000017">
    <property type="entry name" value="Elongation factor P--(R)-beta-lysine ligase"/>
    <property type="match status" value="1"/>
</dbReference>